<comment type="similarity">
    <text evidence="5">Belongs to the eukaryotic RPC3/POLR3C RNA polymerase subunit family.</text>
</comment>
<reference evidence="8 9" key="1">
    <citation type="journal article" date="2020" name="G3 (Bethesda)">
        <title>Improved Reference Genome for Cyclotella cryptica CCMP332, a Model for Cell Wall Morphogenesis, Salinity Adaptation, and Lipid Production in Diatoms (Bacillariophyta).</title>
        <authorList>
            <person name="Roberts W.R."/>
            <person name="Downey K.M."/>
            <person name="Ruck E.C."/>
            <person name="Traller J.C."/>
            <person name="Alverson A.J."/>
        </authorList>
    </citation>
    <scope>NUCLEOTIDE SEQUENCE [LARGE SCALE GENOMIC DNA]</scope>
    <source>
        <strain evidence="8 9">CCMP332</strain>
    </source>
</reference>
<proteinExistence type="inferred from homology"/>
<feature type="region of interest" description="Disordered" evidence="6">
    <location>
        <begin position="95"/>
        <end position="115"/>
    </location>
</feature>
<comment type="subcellular location">
    <subcellularLocation>
        <location evidence="1 5">Nucleus</location>
    </subcellularLocation>
</comment>
<evidence type="ECO:0000313" key="9">
    <source>
        <dbReference type="Proteomes" id="UP001516023"/>
    </source>
</evidence>
<dbReference type="EMBL" id="JABMIG020000380">
    <property type="protein sequence ID" value="KAL3779662.1"/>
    <property type="molecule type" value="Genomic_DNA"/>
</dbReference>
<keyword evidence="9" id="KW-1185">Reference proteome</keyword>
<dbReference type="GO" id="GO:0003697">
    <property type="term" value="F:single-stranded DNA binding"/>
    <property type="evidence" value="ECO:0007669"/>
    <property type="project" value="UniProtKB-UniRule"/>
</dbReference>
<dbReference type="InterPro" id="IPR039748">
    <property type="entry name" value="RPC3"/>
</dbReference>
<keyword evidence="2 5" id="KW-0240">DNA-directed RNA polymerase</keyword>
<comment type="function">
    <text evidence="5">DNA-dependent RNA polymerase catalyzes the transcription of DNA into RNA using the four ribonucleoside triphosphates as substrates. Specific core component of RNA polymerase III which synthesizes small RNAs, such as 5S rRNA and tRNAs.</text>
</comment>
<evidence type="ECO:0000259" key="7">
    <source>
        <dbReference type="Pfam" id="PF22536"/>
    </source>
</evidence>
<comment type="subunit">
    <text evidence="5">Component of the RNA polymerase III (Pol III) complex consisting of 17 subunits.</text>
</comment>
<dbReference type="GO" id="GO:0005666">
    <property type="term" value="C:RNA polymerase III complex"/>
    <property type="evidence" value="ECO:0007669"/>
    <property type="project" value="UniProtKB-UniRule"/>
</dbReference>
<evidence type="ECO:0000256" key="4">
    <source>
        <dbReference type="ARBA" id="ARBA00023242"/>
    </source>
</evidence>
<sequence length="279" mass="31740">MRTRNVYVLQWQKVYMNKARGTEMAGFITDPTHIRAALVLLQHSLIAASGARQAVDENGAMIVETLLIHGRMRAEDVLACVWDVMKRRLDVEEEDAVSNNKVTSSNSGGEKASRKQQVLRDLVGSFKKLTEAGYIEAPHGLVAARIVSILRVKGHMGSDAIAEDAMVPAKEAREILHRLHRDKYVNLFDMHMTKTHNSATAIYLWHVIQDRLLEAVINDVYLAIFHLWLRRQHEVEVGKDWMVGPKRLGQRRKMLTRKTRGDTISFARGWKGWIVPVCN</sequence>
<dbReference type="PANTHER" id="PTHR12949">
    <property type="entry name" value="RNA POLYMERASE III DNA DIRECTED -RELATED"/>
    <property type="match status" value="1"/>
</dbReference>
<keyword evidence="4 5" id="KW-0539">Nucleus</keyword>
<dbReference type="InterPro" id="IPR055207">
    <property type="entry name" value="POLR3C_WHD"/>
</dbReference>
<evidence type="ECO:0000256" key="5">
    <source>
        <dbReference type="RuleBase" id="RU367076"/>
    </source>
</evidence>
<evidence type="ECO:0000256" key="6">
    <source>
        <dbReference type="SAM" id="MobiDB-lite"/>
    </source>
</evidence>
<dbReference type="InterPro" id="IPR036388">
    <property type="entry name" value="WH-like_DNA-bd_sf"/>
</dbReference>
<accession>A0ABD3NWC6</accession>
<dbReference type="Pfam" id="PF22536">
    <property type="entry name" value="WHD_POLR3C"/>
    <property type="match status" value="1"/>
</dbReference>
<feature type="domain" description="DNA-directed RNA polymerase III subunit RPC3 winged-helix" evidence="7">
    <location>
        <begin position="134"/>
        <end position="207"/>
    </location>
</feature>
<dbReference type="Gene3D" id="1.10.10.10">
    <property type="entry name" value="Winged helix-like DNA-binding domain superfamily/Winged helix DNA-binding domain"/>
    <property type="match status" value="1"/>
</dbReference>
<protein>
    <recommendedName>
        <fullName evidence="5">DNA-directed RNA polymerase III subunit RPC3</fullName>
        <shortName evidence="5">RNA polymerase III subunit C3</shortName>
    </recommendedName>
</protein>
<comment type="caution">
    <text evidence="8">The sequence shown here is derived from an EMBL/GenBank/DDBJ whole genome shotgun (WGS) entry which is preliminary data.</text>
</comment>
<organism evidence="8 9">
    <name type="scientific">Cyclotella cryptica</name>
    <dbReference type="NCBI Taxonomy" id="29204"/>
    <lineage>
        <taxon>Eukaryota</taxon>
        <taxon>Sar</taxon>
        <taxon>Stramenopiles</taxon>
        <taxon>Ochrophyta</taxon>
        <taxon>Bacillariophyta</taxon>
        <taxon>Coscinodiscophyceae</taxon>
        <taxon>Thalassiosirophycidae</taxon>
        <taxon>Stephanodiscales</taxon>
        <taxon>Stephanodiscaceae</taxon>
        <taxon>Cyclotella</taxon>
    </lineage>
</organism>
<evidence type="ECO:0000256" key="1">
    <source>
        <dbReference type="ARBA" id="ARBA00004123"/>
    </source>
</evidence>
<name>A0ABD3NWC6_9STRA</name>
<dbReference type="AlphaFoldDB" id="A0ABD3NWC6"/>
<evidence type="ECO:0000256" key="3">
    <source>
        <dbReference type="ARBA" id="ARBA00023163"/>
    </source>
</evidence>
<evidence type="ECO:0000256" key="2">
    <source>
        <dbReference type="ARBA" id="ARBA00022478"/>
    </source>
</evidence>
<feature type="compositionally biased region" description="Polar residues" evidence="6">
    <location>
        <begin position="97"/>
        <end position="108"/>
    </location>
</feature>
<keyword evidence="3 5" id="KW-0804">Transcription</keyword>
<gene>
    <name evidence="8" type="ORF">HJC23_006818</name>
</gene>
<dbReference type="PANTHER" id="PTHR12949:SF0">
    <property type="entry name" value="DNA-DIRECTED RNA POLYMERASE III SUBUNIT RPC3"/>
    <property type="match status" value="1"/>
</dbReference>
<dbReference type="Proteomes" id="UP001516023">
    <property type="component" value="Unassembled WGS sequence"/>
</dbReference>
<evidence type="ECO:0000313" key="8">
    <source>
        <dbReference type="EMBL" id="KAL3779662.1"/>
    </source>
</evidence>